<dbReference type="EMBL" id="GBRH01276418">
    <property type="protein sequence ID" value="JAD21477.1"/>
    <property type="molecule type" value="Transcribed_RNA"/>
</dbReference>
<name>A0A0A8YE97_ARUDO</name>
<evidence type="ECO:0000256" key="1">
    <source>
        <dbReference type="SAM" id="MobiDB-lite"/>
    </source>
</evidence>
<proteinExistence type="predicted"/>
<dbReference type="AlphaFoldDB" id="A0A0A8YE97"/>
<accession>A0A0A8YE97</accession>
<reference evidence="2" key="2">
    <citation type="journal article" date="2015" name="Data Brief">
        <title>Shoot transcriptome of the giant reed, Arundo donax.</title>
        <authorList>
            <person name="Barrero R.A."/>
            <person name="Guerrero F.D."/>
            <person name="Moolhuijzen P."/>
            <person name="Goolsby J.A."/>
            <person name="Tidwell J."/>
            <person name="Bellgard S.E."/>
            <person name="Bellgard M.I."/>
        </authorList>
    </citation>
    <scope>NUCLEOTIDE SEQUENCE</scope>
    <source>
        <tissue evidence="2">Shoot tissue taken approximately 20 cm above the soil surface</tissue>
    </source>
</reference>
<organism evidence="2">
    <name type="scientific">Arundo donax</name>
    <name type="common">Giant reed</name>
    <name type="synonym">Donax arundinaceus</name>
    <dbReference type="NCBI Taxonomy" id="35708"/>
    <lineage>
        <taxon>Eukaryota</taxon>
        <taxon>Viridiplantae</taxon>
        <taxon>Streptophyta</taxon>
        <taxon>Embryophyta</taxon>
        <taxon>Tracheophyta</taxon>
        <taxon>Spermatophyta</taxon>
        <taxon>Magnoliopsida</taxon>
        <taxon>Liliopsida</taxon>
        <taxon>Poales</taxon>
        <taxon>Poaceae</taxon>
        <taxon>PACMAD clade</taxon>
        <taxon>Arundinoideae</taxon>
        <taxon>Arundineae</taxon>
        <taxon>Arundo</taxon>
    </lineage>
</organism>
<feature type="region of interest" description="Disordered" evidence="1">
    <location>
        <begin position="1"/>
        <end position="24"/>
    </location>
</feature>
<protein>
    <submittedName>
        <fullName evidence="2">Uncharacterized protein</fullName>
    </submittedName>
</protein>
<evidence type="ECO:0000313" key="2">
    <source>
        <dbReference type="EMBL" id="JAD21477.1"/>
    </source>
</evidence>
<reference evidence="2" key="1">
    <citation type="submission" date="2014-09" db="EMBL/GenBank/DDBJ databases">
        <authorList>
            <person name="Magalhaes I.L.F."/>
            <person name="Oliveira U."/>
            <person name="Santos F.R."/>
            <person name="Vidigal T.H.D.A."/>
            <person name="Brescovit A.D."/>
            <person name="Santos A.J."/>
        </authorList>
    </citation>
    <scope>NUCLEOTIDE SEQUENCE</scope>
    <source>
        <tissue evidence="2">Shoot tissue taken approximately 20 cm above the soil surface</tissue>
    </source>
</reference>
<sequence length="24" mass="2511">MARSSTMAETRSAATTSSRKACCC</sequence>